<comment type="caution">
    <text evidence="3">The sequence shown here is derived from an EMBL/GenBank/DDBJ whole genome shotgun (WGS) entry which is preliminary data.</text>
</comment>
<keyword evidence="1" id="KW-0175">Coiled coil</keyword>
<evidence type="ECO:0000313" key="3">
    <source>
        <dbReference type="EMBL" id="MBC2908071.1"/>
    </source>
</evidence>
<feature type="compositionally biased region" description="Low complexity" evidence="2">
    <location>
        <begin position="276"/>
        <end position="286"/>
    </location>
</feature>
<proteinExistence type="predicted"/>
<dbReference type="Proteomes" id="UP000584670">
    <property type="component" value="Unassembled WGS sequence"/>
</dbReference>
<accession>A0A7X1JC74</accession>
<evidence type="ECO:0000313" key="4">
    <source>
        <dbReference type="Proteomes" id="UP000584670"/>
    </source>
</evidence>
<evidence type="ECO:0000256" key="2">
    <source>
        <dbReference type="SAM" id="MobiDB-lite"/>
    </source>
</evidence>
<organism evidence="3 4">
    <name type="scientific">Streptomyces cupreus</name>
    <dbReference type="NCBI Taxonomy" id="2759956"/>
    <lineage>
        <taxon>Bacteria</taxon>
        <taxon>Bacillati</taxon>
        <taxon>Actinomycetota</taxon>
        <taxon>Actinomycetes</taxon>
        <taxon>Kitasatosporales</taxon>
        <taxon>Streptomycetaceae</taxon>
        <taxon>Streptomyces</taxon>
    </lineage>
</organism>
<gene>
    <name evidence="3" type="ORF">H4N64_42585</name>
</gene>
<dbReference type="EMBL" id="JACMSF010000108">
    <property type="protein sequence ID" value="MBC2908071.1"/>
    <property type="molecule type" value="Genomic_DNA"/>
</dbReference>
<evidence type="ECO:0000256" key="1">
    <source>
        <dbReference type="SAM" id="Coils"/>
    </source>
</evidence>
<protein>
    <submittedName>
        <fullName evidence="3">Uncharacterized protein</fullName>
    </submittedName>
</protein>
<feature type="region of interest" description="Disordered" evidence="2">
    <location>
        <begin position="270"/>
        <end position="292"/>
    </location>
</feature>
<reference evidence="3 4" key="1">
    <citation type="submission" date="2020-08" db="EMBL/GenBank/DDBJ databases">
        <title>Streptomyces sp. PSKA01 genome sequencing and assembly.</title>
        <authorList>
            <person name="Mandal S."/>
            <person name="Maiti P.K."/>
            <person name="Das P."/>
        </authorList>
    </citation>
    <scope>NUCLEOTIDE SEQUENCE [LARGE SCALE GENOMIC DNA]</scope>
    <source>
        <strain evidence="3 4">PSKA01</strain>
    </source>
</reference>
<feature type="coiled-coil region" evidence="1">
    <location>
        <begin position="129"/>
        <end position="156"/>
    </location>
</feature>
<keyword evidence="4" id="KW-1185">Reference proteome</keyword>
<dbReference type="AlphaFoldDB" id="A0A7X1JC74"/>
<dbReference type="RefSeq" id="WP_186287993.1">
    <property type="nucleotide sequence ID" value="NZ_JACMSF010000108.1"/>
</dbReference>
<sequence length="292" mass="34346">MTGEEVDAIRDLYCVASRDIAERHRGDWRWRLSVYAPAVDVERWHAALEEIQRAMETVDEEEGQAHRHLRWIPGVLPRTLWKIRHARRNRKLRIDYDATMERLRYDVLTAYRNYREQAGDLTRLVTAAREDEDRRLRALQERTEREDREREVQERTKRAAVMADAPGRPVWGCRVRPRKRTEDQYFEIFLQAIDDVGDTRGGSVRTGLTPEQVQAALAEERSRDMYIAVMWSHNTRRALEEWHDSGSAEEAWRELTGVLVDTLPRITEQRRSQKRFYGPSSNYSSPGGFGTH</sequence>
<name>A0A7X1JC74_9ACTN</name>